<evidence type="ECO:0000256" key="1">
    <source>
        <dbReference type="SAM" id="MobiDB-lite"/>
    </source>
</evidence>
<evidence type="ECO:0000313" key="4">
    <source>
        <dbReference type="EMBL" id="AEF83957.1"/>
    </source>
</evidence>
<dbReference type="RefSeq" id="WP_015708059.1">
    <property type="nucleotide sequence ID" value="NC_015578.1"/>
</dbReference>
<dbReference type="AlphaFoldDB" id="F5YJ79"/>
<dbReference type="Proteomes" id="UP000009223">
    <property type="component" value="Chromosome"/>
</dbReference>
<protein>
    <submittedName>
        <fullName evidence="4">GLUG domain protein</fullName>
    </submittedName>
</protein>
<dbReference type="InterPro" id="IPR011493">
    <property type="entry name" value="GLUG"/>
</dbReference>
<dbReference type="EMBL" id="CP001843">
    <property type="protein sequence ID" value="AEF83957.1"/>
    <property type="molecule type" value="Genomic_DNA"/>
</dbReference>
<feature type="region of interest" description="Disordered" evidence="1">
    <location>
        <begin position="91"/>
        <end position="116"/>
    </location>
</feature>
<dbReference type="Gene3D" id="2.160.20.110">
    <property type="match status" value="2"/>
</dbReference>
<gene>
    <name evidence="4" type="ordered locus">TREPR_2114</name>
</gene>
<evidence type="ECO:0000259" key="3">
    <source>
        <dbReference type="Pfam" id="PF07581"/>
    </source>
</evidence>
<keyword evidence="2" id="KW-1133">Transmembrane helix</keyword>
<feature type="transmembrane region" description="Helical" evidence="2">
    <location>
        <begin position="43"/>
        <end position="63"/>
    </location>
</feature>
<dbReference type="KEGG" id="tpi:TREPR_2114"/>
<organism evidence="4 5">
    <name type="scientific">Treponema primitia (strain ATCC BAA-887 / DSM 12427 / ZAS-2)</name>
    <dbReference type="NCBI Taxonomy" id="545694"/>
    <lineage>
        <taxon>Bacteria</taxon>
        <taxon>Pseudomonadati</taxon>
        <taxon>Spirochaetota</taxon>
        <taxon>Spirochaetia</taxon>
        <taxon>Spirochaetales</taxon>
        <taxon>Treponemataceae</taxon>
        <taxon>Treponema</taxon>
    </lineage>
</organism>
<keyword evidence="2" id="KW-0812">Transmembrane</keyword>
<dbReference type="HOGENOM" id="CLU_333420_0_0_12"/>
<dbReference type="STRING" id="545694.TREPR_2114"/>
<dbReference type="eggNOG" id="COG5263">
    <property type="taxonomic scope" value="Bacteria"/>
</dbReference>
<keyword evidence="2" id="KW-0472">Membrane</keyword>
<keyword evidence="5" id="KW-1185">Reference proteome</keyword>
<dbReference type="Pfam" id="PF07581">
    <property type="entry name" value="Glug"/>
    <property type="match status" value="1"/>
</dbReference>
<dbReference type="OrthoDB" id="9782766at2"/>
<proteinExistence type="predicted"/>
<evidence type="ECO:0000256" key="2">
    <source>
        <dbReference type="SAM" id="Phobius"/>
    </source>
</evidence>
<name>F5YJ79_TREPZ</name>
<accession>F5YJ79</accession>
<feature type="domain" description="GLUG" evidence="3">
    <location>
        <begin position="692"/>
        <end position="717"/>
    </location>
</feature>
<sequence>MINSKKKAGKGAGKFLRNRDEKGAPTLVGRLLFRLGVSAMPKLQLWALGFVLALAGCAVPVSAPVGGPQGAPAGGGLGTVRVEVSGLGPGPGVSAAPKLQADPQGPQRTVYPTPPDTGDLTYTYTWTDITGSGSTVVKVDQDSFGNFILAVGSYTLDVKAYVGDEDDAKLVGTGVGKIDDDTTAIEVGDGDDLTVTVALKPVDGTGAETGTGTLDYTISYPATTTDLTLTLRNLGGETAPALSVGTDTDGTVTYAGTGVTVPAGYYDLTVRLADATGRTAGKNDVVHVYSNMKTTIPPADWTFTDDDFAALLVEAAAVTGLVAPATGEATGEARLPVGAHYGFAATAGFTWQVQTGPGIWADFSDAAFKPRATYRAVITLTAESGYKFSGDITPTVNEGSFPVDWAVSAGTIGGGNTAMNTLRFTVIFPATSGGMAKPDPKWDIPEPHTFAITSDSTTTPLIVKPSKNLTLTLTGSGYGDNIQWTVNGSPVEADASTGRAVYTFKSTGRSLGIYTVGVRAKKNDHWYENRVKVSVTNANLAFLGDYTGGITAVVEGDLLKSITTDAGIILIGRKATDTVTLKLNSSGNLQFRDGVDSSIPIPIGSYAEFQLIRTRVGIGNNYKQEVDLDLMGQEWTPVGDNGNRFEGTFDGDSKTISNLDINKSDSDYQGLFGFVYSGTVKNVRIASGSVTGRENVGGVAGYNQGTITACTNTGSVSGSNYVGGVVGHNYSSSSVTACSNTGPVSGTGENVGGVVGYIEGGSVTACSNIGPVTGRDNVGGVAGVNTYRSVMGTKVAGSVTACYSTGSVTGTGENAGGVVGRNREPLTACYSTGSVSGNKNVGGVAGYNASGTITACYSTGVVKGTTDYVGGVVGYNDVGTITACYSTGSVSGNTYVGGVAGYNYGRAFIIACYWATYTGDGVGGSGGPYDTSGTETGGTTKFGTGWPTIGTNTEWGTGDGSGSGKYWKNLGNSGTLLYPKLYWE</sequence>
<reference evidence="4 5" key="2">
    <citation type="journal article" date="2011" name="ISME J.">
        <title>RNA-seq reveals cooperative metabolic interactions between two termite-gut spirochete species in co-culture.</title>
        <authorList>
            <person name="Rosenthal A.Z."/>
            <person name="Matson E.G."/>
            <person name="Eldar A."/>
            <person name="Leadbetter J.R."/>
        </authorList>
    </citation>
    <scope>NUCLEOTIDE SEQUENCE [LARGE SCALE GENOMIC DNA]</scope>
    <source>
        <strain evidence="5">ATCC BAA-887 / DSM 12427 / ZAS-2</strain>
    </source>
</reference>
<evidence type="ECO:0000313" key="5">
    <source>
        <dbReference type="Proteomes" id="UP000009223"/>
    </source>
</evidence>
<reference evidence="5" key="1">
    <citation type="submission" date="2009-12" db="EMBL/GenBank/DDBJ databases">
        <title>Complete sequence of Treponema primitia strain ZAS-2.</title>
        <authorList>
            <person name="Tetu S.G."/>
            <person name="Matson E."/>
            <person name="Ren Q."/>
            <person name="Seshadri R."/>
            <person name="Elbourne L."/>
            <person name="Hassan K.A."/>
            <person name="Durkin A."/>
            <person name="Radune D."/>
            <person name="Mohamoud Y."/>
            <person name="Shay R."/>
            <person name="Jin S."/>
            <person name="Zhang X."/>
            <person name="Lucey K."/>
            <person name="Ballor N.R."/>
            <person name="Ottesen E."/>
            <person name="Rosenthal R."/>
            <person name="Allen A."/>
            <person name="Leadbetter J.R."/>
            <person name="Paulsen I.T."/>
        </authorList>
    </citation>
    <scope>NUCLEOTIDE SEQUENCE [LARGE SCALE GENOMIC DNA]</scope>
    <source>
        <strain evidence="5">ATCC BAA-887 / DSM 12427 / ZAS-2</strain>
    </source>
</reference>